<evidence type="ECO:0000256" key="7">
    <source>
        <dbReference type="RuleBase" id="RU362026"/>
    </source>
</evidence>
<keyword evidence="5" id="KW-0235">DNA replication</keyword>
<dbReference type="SUPFAM" id="SSF53335">
    <property type="entry name" value="S-adenosyl-L-methionine-dependent methyltransferases"/>
    <property type="match status" value="1"/>
</dbReference>
<evidence type="ECO:0000259" key="9">
    <source>
        <dbReference type="Pfam" id="PF18755"/>
    </source>
</evidence>
<feature type="domain" description="RAMA" evidence="9">
    <location>
        <begin position="271"/>
        <end position="368"/>
    </location>
</feature>
<comment type="similarity">
    <text evidence="1 7">Belongs to the N(4)/N(6)-methyltransferase family.</text>
</comment>
<evidence type="ECO:0000256" key="2">
    <source>
        <dbReference type="ARBA" id="ARBA00022603"/>
    </source>
</evidence>
<dbReference type="Pfam" id="PF18755">
    <property type="entry name" value="RAMA"/>
    <property type="match status" value="1"/>
</dbReference>
<evidence type="ECO:0000256" key="3">
    <source>
        <dbReference type="ARBA" id="ARBA00022679"/>
    </source>
</evidence>
<evidence type="ECO:0000256" key="5">
    <source>
        <dbReference type="ARBA" id="ARBA00022705"/>
    </source>
</evidence>
<evidence type="ECO:0000256" key="4">
    <source>
        <dbReference type="ARBA" id="ARBA00022691"/>
    </source>
</evidence>
<evidence type="ECO:0000313" key="11">
    <source>
        <dbReference type="Proteomes" id="UP001434737"/>
    </source>
</evidence>
<dbReference type="EMBL" id="CP145316">
    <property type="protein sequence ID" value="XAM17173.1"/>
    <property type="molecule type" value="Genomic_DNA"/>
</dbReference>
<keyword evidence="4" id="KW-0949">S-adenosyl-L-methionine</keyword>
<evidence type="ECO:0000256" key="1">
    <source>
        <dbReference type="ARBA" id="ARBA00006594"/>
    </source>
</evidence>
<dbReference type="InterPro" id="IPR001091">
    <property type="entry name" value="RM_Methyltransferase"/>
</dbReference>
<dbReference type="Proteomes" id="UP001434737">
    <property type="component" value="Chromosome"/>
</dbReference>
<protein>
    <recommendedName>
        <fullName evidence="7">Methyltransferase</fullName>
        <ecNumber evidence="7">2.1.1.-</ecNumber>
    </recommendedName>
</protein>
<dbReference type="InterPro" id="IPR002941">
    <property type="entry name" value="DNA_methylase_N4/N6"/>
</dbReference>
<keyword evidence="6" id="KW-0238">DNA-binding</keyword>
<dbReference type="PROSITE" id="PS00092">
    <property type="entry name" value="N6_MTASE"/>
    <property type="match status" value="1"/>
</dbReference>
<keyword evidence="3" id="KW-0808">Transferase</keyword>
<evidence type="ECO:0000256" key="6">
    <source>
        <dbReference type="ARBA" id="ARBA00023125"/>
    </source>
</evidence>
<dbReference type="InterPro" id="IPR040843">
    <property type="entry name" value="RAMA"/>
</dbReference>
<dbReference type="Gene3D" id="3.40.50.150">
    <property type="entry name" value="Vaccinia Virus protein VP39"/>
    <property type="match status" value="1"/>
</dbReference>
<evidence type="ECO:0000313" key="10">
    <source>
        <dbReference type="EMBL" id="XAM17173.1"/>
    </source>
</evidence>
<dbReference type="InterPro" id="IPR002052">
    <property type="entry name" value="DNA_methylase_N6_adenine_CS"/>
</dbReference>
<dbReference type="GO" id="GO:0008168">
    <property type="term" value="F:methyltransferase activity"/>
    <property type="evidence" value="ECO:0007669"/>
    <property type="project" value="UniProtKB-KW"/>
</dbReference>
<proteinExistence type="inferred from homology"/>
<keyword evidence="2 10" id="KW-0489">Methyltransferase</keyword>
<name>A0ABZ3F210_9HELI</name>
<evidence type="ECO:0000259" key="8">
    <source>
        <dbReference type="Pfam" id="PF01555"/>
    </source>
</evidence>
<dbReference type="EC" id="2.1.1.-" evidence="7"/>
<dbReference type="GO" id="GO:0032259">
    <property type="term" value="P:methylation"/>
    <property type="evidence" value="ECO:0007669"/>
    <property type="project" value="UniProtKB-KW"/>
</dbReference>
<gene>
    <name evidence="10" type="ORF">V3I05_05630</name>
</gene>
<dbReference type="InterPro" id="IPR029063">
    <property type="entry name" value="SAM-dependent_MTases_sf"/>
</dbReference>
<dbReference type="RefSeq" id="WP_343352910.1">
    <property type="nucleotide sequence ID" value="NZ_CP145316.1"/>
</dbReference>
<accession>A0ABZ3F210</accession>
<feature type="domain" description="DNA methylase N-4/N-6" evidence="8">
    <location>
        <begin position="27"/>
        <end position="258"/>
    </location>
</feature>
<sequence length="371" mass="42408">MKTTLALNTITQGDCLEILPQIADSSIDVIFADPPYFMRTEGVLNRPEGSTFSGCDDAWDKFSDNEAYKAFSYIWLKEAKRILKPNGSIWVIGSHQCIYTIGAIMQDLGFWFINDVIWHKSNPTPNFLGTRLNNSHESLIWAAKDKKSKYTFHYKTAKELNNEIVGFEKGQRKQLGSVWRLPVCTGNERLKDMNGEKLHNTQKPEALLYRIIAINSSLGDVVCDPFGGTCTTAAVAKRLGRNFITIEKNADYIQYAKKRLDSIIFEESDIAKASFDKKPLKVSLETLIEAGFLESNEKLYLKNTPFCAQLQSDGKAIFEGQSYDIHTLAAKLKQAKVKRLNGFMYWEVQRKNRISLYDIREQYRTKIKKTY</sequence>
<dbReference type="Pfam" id="PF01555">
    <property type="entry name" value="N6_N4_Mtase"/>
    <property type="match status" value="1"/>
</dbReference>
<reference evidence="10 11" key="1">
    <citation type="submission" date="2024-02" db="EMBL/GenBank/DDBJ databases">
        <title>Genome and pathogenicity analysis of Helicobacter mastomyrinus isolated from mice.</title>
        <authorList>
            <person name="Zhu L."/>
        </authorList>
    </citation>
    <scope>NUCLEOTIDE SEQUENCE [LARGE SCALE GENOMIC DNA]</scope>
    <source>
        <strain evidence="10 11">Hm-17</strain>
    </source>
</reference>
<dbReference type="PRINTS" id="PR00508">
    <property type="entry name" value="S21N4MTFRASE"/>
</dbReference>
<organism evidence="10 11">
    <name type="scientific">Helicobacter mastomyrinus</name>
    <dbReference type="NCBI Taxonomy" id="287948"/>
    <lineage>
        <taxon>Bacteria</taxon>
        <taxon>Pseudomonadati</taxon>
        <taxon>Campylobacterota</taxon>
        <taxon>Epsilonproteobacteria</taxon>
        <taxon>Campylobacterales</taxon>
        <taxon>Helicobacteraceae</taxon>
        <taxon>Helicobacter</taxon>
    </lineage>
</organism>
<keyword evidence="11" id="KW-1185">Reference proteome</keyword>